<dbReference type="GeneID" id="5484714"/>
<dbReference type="Proteomes" id="UP000001312">
    <property type="component" value="Unassembled WGS sequence"/>
</dbReference>
<dbReference type="EMBL" id="CH476635">
    <property type="protein sequence ID" value="EDN94410.1"/>
    <property type="molecule type" value="Genomic_DNA"/>
</dbReference>
<dbReference type="KEGG" id="ssl:SS1G_10283"/>
<organism evidence="1 2">
    <name type="scientific">Sclerotinia sclerotiorum (strain ATCC 18683 / 1980 / Ss-1)</name>
    <name type="common">White mold</name>
    <name type="synonym">Whetzelinia sclerotiorum</name>
    <dbReference type="NCBI Taxonomy" id="665079"/>
    <lineage>
        <taxon>Eukaryota</taxon>
        <taxon>Fungi</taxon>
        <taxon>Dikarya</taxon>
        <taxon>Ascomycota</taxon>
        <taxon>Pezizomycotina</taxon>
        <taxon>Leotiomycetes</taxon>
        <taxon>Helotiales</taxon>
        <taxon>Sclerotiniaceae</taxon>
        <taxon>Sclerotinia</taxon>
    </lineage>
</organism>
<name>A7EY68_SCLS1</name>
<accession>A7EY68</accession>
<proteinExistence type="predicted"/>
<dbReference type="HOGENOM" id="CLU_2905532_0_0_1"/>
<evidence type="ECO:0000313" key="1">
    <source>
        <dbReference type="EMBL" id="EDN94410.1"/>
    </source>
</evidence>
<reference evidence="2" key="1">
    <citation type="journal article" date="2011" name="PLoS Genet.">
        <title>Genomic analysis of the necrotrophic fungal pathogens Sclerotinia sclerotiorum and Botrytis cinerea.</title>
        <authorList>
            <person name="Amselem J."/>
            <person name="Cuomo C.A."/>
            <person name="van Kan J.A."/>
            <person name="Viaud M."/>
            <person name="Benito E.P."/>
            <person name="Couloux A."/>
            <person name="Coutinho P.M."/>
            <person name="de Vries R.P."/>
            <person name="Dyer P.S."/>
            <person name="Fillinger S."/>
            <person name="Fournier E."/>
            <person name="Gout L."/>
            <person name="Hahn M."/>
            <person name="Kohn L."/>
            <person name="Lapalu N."/>
            <person name="Plummer K.M."/>
            <person name="Pradier J.M."/>
            <person name="Quevillon E."/>
            <person name="Sharon A."/>
            <person name="Simon A."/>
            <person name="ten Have A."/>
            <person name="Tudzynski B."/>
            <person name="Tudzynski P."/>
            <person name="Wincker P."/>
            <person name="Andrew M."/>
            <person name="Anthouard V."/>
            <person name="Beever R.E."/>
            <person name="Beffa R."/>
            <person name="Benoit I."/>
            <person name="Bouzid O."/>
            <person name="Brault B."/>
            <person name="Chen Z."/>
            <person name="Choquer M."/>
            <person name="Collemare J."/>
            <person name="Cotton P."/>
            <person name="Danchin E.G."/>
            <person name="Da Silva C."/>
            <person name="Gautier A."/>
            <person name="Giraud C."/>
            <person name="Giraud T."/>
            <person name="Gonzalez C."/>
            <person name="Grossetete S."/>
            <person name="Guldener U."/>
            <person name="Henrissat B."/>
            <person name="Howlett B.J."/>
            <person name="Kodira C."/>
            <person name="Kretschmer M."/>
            <person name="Lappartient A."/>
            <person name="Leroch M."/>
            <person name="Levis C."/>
            <person name="Mauceli E."/>
            <person name="Neuveglise C."/>
            <person name="Oeser B."/>
            <person name="Pearson M."/>
            <person name="Poulain J."/>
            <person name="Poussereau N."/>
            <person name="Quesneville H."/>
            <person name="Rascle C."/>
            <person name="Schumacher J."/>
            <person name="Segurens B."/>
            <person name="Sexton A."/>
            <person name="Silva E."/>
            <person name="Sirven C."/>
            <person name="Soanes D.M."/>
            <person name="Talbot N.J."/>
            <person name="Templeton M."/>
            <person name="Yandava C."/>
            <person name="Yarden O."/>
            <person name="Zeng Q."/>
            <person name="Rollins J.A."/>
            <person name="Lebrun M.H."/>
            <person name="Dickman M."/>
        </authorList>
    </citation>
    <scope>NUCLEOTIDE SEQUENCE [LARGE SCALE GENOMIC DNA]</scope>
    <source>
        <strain evidence="2">ATCC 18683 / 1980 / Ss-1</strain>
    </source>
</reference>
<gene>
    <name evidence="1" type="ORF">SS1G_10283</name>
</gene>
<protein>
    <submittedName>
        <fullName evidence="1">Uncharacterized protein</fullName>
    </submittedName>
</protein>
<sequence length="62" mass="6781">MHRVIANVFIYGLKVGDSGVASRMGGKMAGWRSPINTTYRKEVGMYKEASSASNSITNINTR</sequence>
<keyword evidence="2" id="KW-1185">Reference proteome</keyword>
<evidence type="ECO:0000313" key="2">
    <source>
        <dbReference type="Proteomes" id="UP000001312"/>
    </source>
</evidence>
<dbReference type="InParanoid" id="A7EY68"/>
<dbReference type="AlphaFoldDB" id="A7EY68"/>
<dbReference type="RefSeq" id="XP_001588736.1">
    <property type="nucleotide sequence ID" value="XM_001588686.1"/>
</dbReference>